<dbReference type="GO" id="GO:0008926">
    <property type="term" value="F:mannitol-1-phosphate 5-dehydrogenase activity"/>
    <property type="evidence" value="ECO:0007669"/>
    <property type="project" value="TreeGrafter"/>
</dbReference>
<evidence type="ECO:0000256" key="2">
    <source>
        <dbReference type="ARBA" id="ARBA00023027"/>
    </source>
</evidence>
<dbReference type="AlphaFoldDB" id="A0A7Z2VZH0"/>
<proteinExistence type="predicted"/>
<dbReference type="RefSeq" id="WP_170204354.1">
    <property type="nucleotide sequence ID" value="NZ_CP051685.1"/>
</dbReference>
<evidence type="ECO:0000313" key="5">
    <source>
        <dbReference type="EMBL" id="QJE02267.1"/>
    </source>
</evidence>
<keyword evidence="6" id="KW-1185">Reference proteome</keyword>
<feature type="domain" description="Mannitol dehydrogenase N-terminal" evidence="3">
    <location>
        <begin position="15"/>
        <end position="264"/>
    </location>
</feature>
<keyword evidence="2" id="KW-0520">NAD</keyword>
<dbReference type="Pfam" id="PF01232">
    <property type="entry name" value="Mannitol_dh"/>
    <property type="match status" value="1"/>
</dbReference>
<dbReference type="GO" id="GO:0019698">
    <property type="term" value="P:D-galacturonate catabolic process"/>
    <property type="evidence" value="ECO:0007669"/>
    <property type="project" value="TreeGrafter"/>
</dbReference>
<feature type="domain" description="Mannitol dehydrogenase C-terminal" evidence="4">
    <location>
        <begin position="275"/>
        <end position="469"/>
    </location>
</feature>
<dbReference type="GO" id="GO:0005829">
    <property type="term" value="C:cytosol"/>
    <property type="evidence" value="ECO:0007669"/>
    <property type="project" value="TreeGrafter"/>
</dbReference>
<dbReference type="SUPFAM" id="SSF51735">
    <property type="entry name" value="NAD(P)-binding Rossmann-fold domains"/>
    <property type="match status" value="1"/>
</dbReference>
<dbReference type="GO" id="GO:0019592">
    <property type="term" value="P:mannitol catabolic process"/>
    <property type="evidence" value="ECO:0007669"/>
    <property type="project" value="TreeGrafter"/>
</dbReference>
<dbReference type="SUPFAM" id="SSF48179">
    <property type="entry name" value="6-phosphogluconate dehydrogenase C-terminal domain-like"/>
    <property type="match status" value="1"/>
</dbReference>
<dbReference type="PANTHER" id="PTHR30524:SF0">
    <property type="entry name" value="ALTRONATE OXIDOREDUCTASE-RELATED"/>
    <property type="match status" value="1"/>
</dbReference>
<evidence type="ECO:0000313" key="6">
    <source>
        <dbReference type="Proteomes" id="UP000502415"/>
    </source>
</evidence>
<dbReference type="PANTHER" id="PTHR30524">
    <property type="entry name" value="MANNITOL-1-PHOSPHATE 5-DEHYDROGENASE"/>
    <property type="match status" value="1"/>
</dbReference>
<dbReference type="Pfam" id="PF08125">
    <property type="entry name" value="Mannitol_dh_C"/>
    <property type="match status" value="1"/>
</dbReference>
<keyword evidence="1" id="KW-0560">Oxidoreductase</keyword>
<protein>
    <submittedName>
        <fullName evidence="5">Tagaturonate reductase</fullName>
    </submittedName>
</protein>
<dbReference type="GO" id="GO:0009026">
    <property type="term" value="F:tagaturonate reductase activity"/>
    <property type="evidence" value="ECO:0007669"/>
    <property type="project" value="TreeGrafter"/>
</dbReference>
<organism evidence="5 6">
    <name type="scientific">Massilia forsythiae</name>
    <dbReference type="NCBI Taxonomy" id="2728020"/>
    <lineage>
        <taxon>Bacteria</taxon>
        <taxon>Pseudomonadati</taxon>
        <taxon>Pseudomonadota</taxon>
        <taxon>Betaproteobacteria</taxon>
        <taxon>Burkholderiales</taxon>
        <taxon>Oxalobacteraceae</taxon>
        <taxon>Telluria group</taxon>
        <taxon>Massilia</taxon>
    </lineage>
</organism>
<sequence length="479" mass="51855">MEQLHRSAPFALPIKVLQFGQGNFMRGFFDWQVDLLNERTGLDAGVVIVRPRGGKPGADATPLLDVQDGLFTVLVRGLDEAGNAVKAYRKVECVQREIDPNAAYGDYLALAANPDVRFVVSNTTEAGIAVNDSDRFDDAPPVAFPAKLAQFMFARWQAFEGAADKGLVLLPCELIDKNGPALKAAVLHFARLWKLDAGFAGWVENACTFCSTLVDRIVTGYPAADAEQVARDLGYQDRFLVAAEYYYLFVIQGPSWVGEELKLAGAGLNVKLVDDITPYKKRKVGILNGGHTALVPVALLAGLEAVGPAVEDAAVGAFLRAAIDEEIIPALEMDRAALRDFAGDVLRRFRNPAIHHKLSAIALNSWSKFAARVMPQLLRYAELNAGRLPRRLVLALAATMVLYRGAVIDLSDDAATLDWFRQGWAQVDAGAWSHAQLAAGWLANGALWGRDLNAVPGLADAVTLALEQIGQQGIRALLD</sequence>
<dbReference type="EMBL" id="CP051685">
    <property type="protein sequence ID" value="QJE02267.1"/>
    <property type="molecule type" value="Genomic_DNA"/>
</dbReference>
<dbReference type="InterPro" id="IPR013328">
    <property type="entry name" value="6PGD_dom2"/>
</dbReference>
<accession>A0A7Z2VZH0</accession>
<dbReference type="KEGG" id="mfy:HH212_21435"/>
<dbReference type="InterPro" id="IPR013131">
    <property type="entry name" value="Mannitol_DH_N"/>
</dbReference>
<gene>
    <name evidence="5" type="ORF">HH212_21435</name>
</gene>
<evidence type="ECO:0000259" key="3">
    <source>
        <dbReference type="Pfam" id="PF01232"/>
    </source>
</evidence>
<dbReference type="Proteomes" id="UP000502415">
    <property type="component" value="Chromosome"/>
</dbReference>
<dbReference type="InterPro" id="IPR008927">
    <property type="entry name" value="6-PGluconate_DH-like_C_sf"/>
</dbReference>
<dbReference type="NCBIfam" id="NF002969">
    <property type="entry name" value="PRK03643.1"/>
    <property type="match status" value="1"/>
</dbReference>
<dbReference type="Gene3D" id="1.10.1040.10">
    <property type="entry name" value="N-(1-d-carboxylethyl)-l-norvaline Dehydrogenase, domain 2"/>
    <property type="match status" value="1"/>
</dbReference>
<evidence type="ECO:0000256" key="1">
    <source>
        <dbReference type="ARBA" id="ARBA00023002"/>
    </source>
</evidence>
<dbReference type="InterPro" id="IPR013118">
    <property type="entry name" value="Mannitol_DH_C"/>
</dbReference>
<dbReference type="InterPro" id="IPR036291">
    <property type="entry name" value="NAD(P)-bd_dom_sf"/>
</dbReference>
<name>A0A7Z2VZH0_9BURK</name>
<evidence type="ECO:0000259" key="4">
    <source>
        <dbReference type="Pfam" id="PF08125"/>
    </source>
</evidence>
<reference evidence="5 6" key="1">
    <citation type="submission" date="2020-04" db="EMBL/GenBank/DDBJ databases">
        <title>Genome sequencing of novel species.</title>
        <authorList>
            <person name="Heo J."/>
            <person name="Kim S.-J."/>
            <person name="Kim J.-S."/>
            <person name="Hong S.-B."/>
            <person name="Kwon S.-W."/>
        </authorList>
    </citation>
    <scope>NUCLEOTIDE SEQUENCE [LARGE SCALE GENOMIC DNA]</scope>
    <source>
        <strain evidence="5 6">GN2-R2</strain>
    </source>
</reference>
<dbReference type="Gene3D" id="3.40.50.720">
    <property type="entry name" value="NAD(P)-binding Rossmann-like Domain"/>
    <property type="match status" value="1"/>
</dbReference>